<feature type="chain" id="PRO_5043720543" evidence="1">
    <location>
        <begin position="23"/>
        <end position="156"/>
    </location>
</feature>
<evidence type="ECO:0000313" key="3">
    <source>
        <dbReference type="Proteomes" id="UP001159364"/>
    </source>
</evidence>
<evidence type="ECO:0000256" key="1">
    <source>
        <dbReference type="SAM" id="SignalP"/>
    </source>
</evidence>
<name>A0AAV8TVC2_9ROSI</name>
<reference evidence="2 3" key="1">
    <citation type="submission" date="2021-09" db="EMBL/GenBank/DDBJ databases">
        <title>Genomic insights and catalytic innovation underlie evolution of tropane alkaloids biosynthesis.</title>
        <authorList>
            <person name="Wang Y.-J."/>
            <person name="Tian T."/>
            <person name="Huang J.-P."/>
            <person name="Huang S.-X."/>
        </authorList>
    </citation>
    <scope>NUCLEOTIDE SEQUENCE [LARGE SCALE GENOMIC DNA]</scope>
    <source>
        <strain evidence="2">KIB-2018</strain>
        <tissue evidence="2">Leaf</tissue>
    </source>
</reference>
<dbReference type="PANTHER" id="PTHR33401">
    <property type="entry name" value="LIGHT-HARVESTING COMPLEX-LIKE PROTEIN OHP2, CHLOROPLASTIC"/>
    <property type="match status" value="1"/>
</dbReference>
<protein>
    <submittedName>
        <fullName evidence="2">Uncharacterized protein</fullName>
    </submittedName>
</protein>
<comment type="caution">
    <text evidence="2">The sequence shown here is derived from an EMBL/GenBank/DDBJ whole genome shotgun (WGS) entry which is preliminary data.</text>
</comment>
<feature type="signal peptide" evidence="1">
    <location>
        <begin position="1"/>
        <end position="22"/>
    </location>
</feature>
<evidence type="ECO:0000313" key="2">
    <source>
        <dbReference type="EMBL" id="KAJ8770123.1"/>
    </source>
</evidence>
<dbReference type="EMBL" id="JAIWQS010000003">
    <property type="protein sequence ID" value="KAJ8770123.1"/>
    <property type="molecule type" value="Genomic_DNA"/>
</dbReference>
<dbReference type="Proteomes" id="UP001159364">
    <property type="component" value="Linkage Group LG03"/>
</dbReference>
<accession>A0AAV8TVC2</accession>
<keyword evidence="3" id="KW-1185">Reference proteome</keyword>
<organism evidence="2 3">
    <name type="scientific">Erythroxylum novogranatense</name>
    <dbReference type="NCBI Taxonomy" id="1862640"/>
    <lineage>
        <taxon>Eukaryota</taxon>
        <taxon>Viridiplantae</taxon>
        <taxon>Streptophyta</taxon>
        <taxon>Embryophyta</taxon>
        <taxon>Tracheophyta</taxon>
        <taxon>Spermatophyta</taxon>
        <taxon>Magnoliopsida</taxon>
        <taxon>eudicotyledons</taxon>
        <taxon>Gunneridae</taxon>
        <taxon>Pentapetalae</taxon>
        <taxon>rosids</taxon>
        <taxon>fabids</taxon>
        <taxon>Malpighiales</taxon>
        <taxon>Erythroxylaceae</taxon>
        <taxon>Erythroxylum</taxon>
    </lineage>
</organism>
<gene>
    <name evidence="2" type="ORF">K2173_011218</name>
</gene>
<proteinExistence type="predicted"/>
<dbReference type="PANTHER" id="PTHR33401:SF19">
    <property type="entry name" value="(RAPE) HYPOTHETICAL PROTEIN"/>
    <property type="match status" value="1"/>
</dbReference>
<sequence>MRLLFCKIHFPLFICFCKTSTGIYTSRPLKLENTPLASSTTAVSVPDVTSKNTPLASSTTAVSVPDVTSNNHASVELADTTEEILDADENKIKTGNLLKSCLKKQVLDSKKAEKKRVQWRDFLGEELVEIREFQPSESEDLDGDDQGSRRCFCIIL</sequence>
<keyword evidence="1" id="KW-0732">Signal</keyword>
<dbReference type="AlphaFoldDB" id="A0AAV8TVC2"/>